<dbReference type="Proteomes" id="UP000318065">
    <property type="component" value="Chromosome"/>
</dbReference>
<dbReference type="OrthoDB" id="5243515at2"/>
<keyword evidence="1" id="KW-0472">Membrane</keyword>
<dbReference type="EMBL" id="AP019791">
    <property type="protein sequence ID" value="BBL78615.1"/>
    <property type="molecule type" value="Genomic_DNA"/>
</dbReference>
<evidence type="ECO:0000313" key="3">
    <source>
        <dbReference type="Proteomes" id="UP000318065"/>
    </source>
</evidence>
<evidence type="ECO:0000256" key="1">
    <source>
        <dbReference type="SAM" id="Phobius"/>
    </source>
</evidence>
<keyword evidence="1" id="KW-1133">Transmembrane helix</keyword>
<protein>
    <recommendedName>
        <fullName evidence="4">Prepilin-type N-terminal cleavage/methylation domain-containing protein</fullName>
    </recommendedName>
</protein>
<dbReference type="AlphaFoldDB" id="A0A510HH80"/>
<organism evidence="2 3">
    <name type="scientific">Rubrobacter xylanophilus</name>
    <dbReference type="NCBI Taxonomy" id="49319"/>
    <lineage>
        <taxon>Bacteria</taxon>
        <taxon>Bacillati</taxon>
        <taxon>Actinomycetota</taxon>
        <taxon>Rubrobacteria</taxon>
        <taxon>Rubrobacterales</taxon>
        <taxon>Rubrobacteraceae</taxon>
        <taxon>Rubrobacter</taxon>
    </lineage>
</organism>
<evidence type="ECO:0008006" key="4">
    <source>
        <dbReference type="Google" id="ProtNLM"/>
    </source>
</evidence>
<feature type="transmembrane region" description="Helical" evidence="1">
    <location>
        <begin position="12"/>
        <end position="34"/>
    </location>
</feature>
<gene>
    <name evidence="2" type="ORF">RxyAA322_04690</name>
</gene>
<evidence type="ECO:0000313" key="2">
    <source>
        <dbReference type="EMBL" id="BBL78615.1"/>
    </source>
</evidence>
<sequence length="190" mass="21163">MNQLRGGEEGFTLAEMMVTIVIMLAVFFALHAVFETSMRIFSFSNNKVEAVENARVGMERMVRELRMAYPYGKASSPPDERLLSTMGETQITFGNDLDGDRRVEISDEQISYFLDGRRLMRRAGDSLAQPVAEGVSGLRIKYLKNSGGTLVTATTESEVETVRISLEVRVNRGGEPGTQTLIYQVGLKNR</sequence>
<keyword evidence="3" id="KW-1185">Reference proteome</keyword>
<keyword evidence="1" id="KW-0812">Transmembrane</keyword>
<reference evidence="2" key="1">
    <citation type="journal article" date="2019" name="Microbiol. Resour. Announc.">
        <title>Complete Genome Sequence of Rubrobacter xylanophilus Strain AA3-22, Isolated from Arima Onsen in Japan.</title>
        <authorList>
            <person name="Tomariguchi N."/>
            <person name="Miyazaki K."/>
        </authorList>
    </citation>
    <scope>NUCLEOTIDE SEQUENCE [LARGE SCALE GENOMIC DNA]</scope>
    <source>
        <strain evidence="2">AA3-22</strain>
    </source>
</reference>
<dbReference type="RefSeq" id="WP_143526738.1">
    <property type="nucleotide sequence ID" value="NZ_AP019791.1"/>
</dbReference>
<name>A0A510HH80_9ACTN</name>
<accession>A0A510HH80</accession>
<proteinExistence type="predicted"/>